<dbReference type="EMBL" id="JAFHKS010000042">
    <property type="protein sequence ID" value="MBN3545086.1"/>
    <property type="molecule type" value="Genomic_DNA"/>
</dbReference>
<evidence type="ECO:0000259" key="2">
    <source>
        <dbReference type="Pfam" id="PF24406"/>
    </source>
</evidence>
<accession>A0ABS2ZBG0</accession>
<reference evidence="3 4" key="1">
    <citation type="submission" date="2021-01" db="EMBL/GenBank/DDBJ databases">
        <title>Genome Sequencing of Type Strains.</title>
        <authorList>
            <person name="Lemaire J.F."/>
            <person name="Inderbitzin P."/>
            <person name="Collins S.B."/>
            <person name="Wespe N."/>
            <person name="Knight-Connoni V."/>
        </authorList>
    </citation>
    <scope>NUCLEOTIDE SEQUENCE [LARGE SCALE GENOMIC DNA]</scope>
    <source>
        <strain evidence="3 4">DSM 14730</strain>
    </source>
</reference>
<dbReference type="SUPFAM" id="SSF56300">
    <property type="entry name" value="Metallo-dependent phosphatases"/>
    <property type="match status" value="1"/>
</dbReference>
<keyword evidence="4" id="KW-1185">Reference proteome</keyword>
<organism evidence="3 4">
    <name type="scientific">Fictibacillus barbaricus</name>
    <dbReference type="NCBI Taxonomy" id="182136"/>
    <lineage>
        <taxon>Bacteria</taxon>
        <taxon>Bacillati</taxon>
        <taxon>Bacillota</taxon>
        <taxon>Bacilli</taxon>
        <taxon>Bacillales</taxon>
        <taxon>Fictibacillaceae</taxon>
        <taxon>Fictibacillus</taxon>
    </lineage>
</organism>
<dbReference type="Pfam" id="PF00149">
    <property type="entry name" value="Metallophos"/>
    <property type="match status" value="1"/>
</dbReference>
<comment type="caution">
    <text evidence="3">The sequence shown here is derived from an EMBL/GenBank/DDBJ whole genome shotgun (WGS) entry which is preliminary data.</text>
</comment>
<feature type="domain" description="Calcineurin-like phosphoesterase" evidence="1">
    <location>
        <begin position="4"/>
        <end position="245"/>
    </location>
</feature>
<dbReference type="Gene3D" id="3.40.50.300">
    <property type="entry name" value="P-loop containing nucleotide triphosphate hydrolases"/>
    <property type="match status" value="1"/>
</dbReference>
<dbReference type="InterPro" id="IPR029052">
    <property type="entry name" value="Metallo-depent_PP-like"/>
</dbReference>
<dbReference type="InterPro" id="IPR004843">
    <property type="entry name" value="Calcineurin-like_PHP"/>
</dbReference>
<name>A0ABS2ZBG0_9BACL</name>
<dbReference type="Gene3D" id="3.60.21.10">
    <property type="match status" value="1"/>
</dbReference>
<evidence type="ECO:0000313" key="3">
    <source>
        <dbReference type="EMBL" id="MBN3545086.1"/>
    </source>
</evidence>
<sequence length="1043" mass="121713">MILTLFHLTDIHFSTIYENTLIKKQNKLFSALIAKGRGSDHIVFCISGDIANFGIDNEYSNIALPFFDSLKNIFEEELNDIPCEFLFIPGNHDCDFSDNEEMDLRDQLINSIISKPALCNNSKFIKGIRTQEHFLSFKDLFHNEWTSCKLIGSNDLFDKVELNIKGKSIIFNLFNTSWISTKKERPGNMFYPVSFVEDLISSYSGDINVSLLHHPTHWLNPNNKRDMENLLQKHSDFILSGHEHSFTNVTLTDWTTRAINFIEGSALQEHGSPEVSGFNSIQIDLESLEFCCKKHTWDSTLYKEEDATIWKPFTKELSAKFNEPTLLNIKPEFEEFLYDIGIPISHPRVPNLKLKDIYIYPNIEEVLYQKDVELLSTPEEIPELLKSDKESHFLFKGDKDSGKTALAKILFNYFVGEKYFPLFISGGDVTPSLTRNIDLLIKKTIDRVYGIEKRDSYIQLKKEQRILIVDDWHRTPINSASKASFLEHANRYFNQVIFFSELNNSINDAIEMISKEEKYTLRYFDIMKFGHVKRDEFIENWVSLGQRETLEDSDLLKEVDRINRIMKPILMQSYVPKFPLYLLIIIKTIETGTPHNLDKSSNGYYFEILIKDSLAAIEIENNETDKIYQYLTDLAFEMLKHPMNSLTSEEWRIFHKNHLQYYDMNDDQIVFKEIQEKLVKEKVIRNSTKGYEFYYPYIYYFFVAQNLARNINKGSIKGIIKEMCQNLHNNEYANIIMFLTHLSKDSFIKEEVLLAAESIFNDVAPLKLEEDVNLINELCEELSPLILHDVNVKEHRKMLNKQMDENERNQRPNEAMQALEQLAASTEDESSEVINAMQKIEQLNKGFKMLDIIGQILKNYYGSMSGSDKQELCEEHFKLGLRINHRFISDLNNENESLLHYISSYIIDKGLEKDVQKAQKTAKNILYSIGGFVTFNTISKIALSIGTEDLDRTYHRVREQLSYNSIDLIHLFIMLECYEEFPSAELQRIYECNKYNKVALQIIQNMIKRYLYMFETSKSQKQRICSLIGIEISPKMKVQLLSK</sequence>
<evidence type="ECO:0000313" key="4">
    <source>
        <dbReference type="Proteomes" id="UP001319060"/>
    </source>
</evidence>
<dbReference type="SUPFAM" id="SSF52540">
    <property type="entry name" value="P-loop containing nucleoside triphosphate hydrolases"/>
    <property type="match status" value="1"/>
</dbReference>
<proteinExistence type="predicted"/>
<dbReference type="InterPro" id="IPR057123">
    <property type="entry name" value="STAND_NTPase4_dom"/>
</dbReference>
<evidence type="ECO:0000259" key="1">
    <source>
        <dbReference type="Pfam" id="PF00149"/>
    </source>
</evidence>
<dbReference type="InterPro" id="IPR027417">
    <property type="entry name" value="P-loop_NTPase"/>
</dbReference>
<dbReference type="RefSeq" id="WP_188403282.1">
    <property type="nucleotide sequence ID" value="NZ_BMCE01000002.1"/>
</dbReference>
<dbReference type="Pfam" id="PF24406">
    <property type="entry name" value="nSTAND_NTPase4"/>
    <property type="match status" value="1"/>
</dbReference>
<gene>
    <name evidence="3" type="ORF">JYA64_07260</name>
</gene>
<dbReference type="Proteomes" id="UP001319060">
    <property type="component" value="Unassembled WGS sequence"/>
</dbReference>
<protein>
    <submittedName>
        <fullName evidence="3">Metallophosphoesterase</fullName>
    </submittedName>
</protein>
<feature type="domain" description="STAND NTPase 4 small alpha/beta" evidence="2">
    <location>
        <begin position="644"/>
        <end position="703"/>
    </location>
</feature>